<dbReference type="PANTHER" id="PTHR33492">
    <property type="entry name" value="OSJNBA0043A12.37 PROTEIN-RELATED"/>
    <property type="match status" value="1"/>
</dbReference>
<dbReference type="Proteomes" id="UP000822688">
    <property type="component" value="Chromosome 8"/>
</dbReference>
<feature type="region of interest" description="Disordered" evidence="1">
    <location>
        <begin position="156"/>
        <end position="237"/>
    </location>
</feature>
<feature type="region of interest" description="Disordered" evidence="1">
    <location>
        <begin position="1"/>
        <end position="35"/>
    </location>
</feature>
<keyword evidence="3" id="KW-1185">Reference proteome</keyword>
<comment type="caution">
    <text evidence="2">The sequence shown here is derived from an EMBL/GenBank/DDBJ whole genome shotgun (WGS) entry which is preliminary data.</text>
</comment>
<accession>A0A8T0H217</accession>
<feature type="compositionally biased region" description="Basic residues" evidence="1">
    <location>
        <begin position="220"/>
        <end position="234"/>
    </location>
</feature>
<name>A0A8T0H217_CERPU</name>
<dbReference type="EMBL" id="CM026429">
    <property type="protein sequence ID" value="KAG0565380.1"/>
    <property type="molecule type" value="Genomic_DNA"/>
</dbReference>
<dbReference type="PANTHER" id="PTHR33492:SF4">
    <property type="entry name" value="OS02G0174300 PROTEIN"/>
    <property type="match status" value="1"/>
</dbReference>
<dbReference type="AlphaFoldDB" id="A0A8T0H217"/>
<proteinExistence type="predicted"/>
<evidence type="ECO:0000313" key="3">
    <source>
        <dbReference type="Proteomes" id="UP000822688"/>
    </source>
</evidence>
<organism evidence="2 3">
    <name type="scientific">Ceratodon purpureus</name>
    <name type="common">Fire moss</name>
    <name type="synonym">Dicranum purpureum</name>
    <dbReference type="NCBI Taxonomy" id="3225"/>
    <lineage>
        <taxon>Eukaryota</taxon>
        <taxon>Viridiplantae</taxon>
        <taxon>Streptophyta</taxon>
        <taxon>Embryophyta</taxon>
        <taxon>Bryophyta</taxon>
        <taxon>Bryophytina</taxon>
        <taxon>Bryopsida</taxon>
        <taxon>Dicranidae</taxon>
        <taxon>Pseudoditrichales</taxon>
        <taxon>Ditrichaceae</taxon>
        <taxon>Ceratodon</taxon>
    </lineage>
</organism>
<evidence type="ECO:0000256" key="1">
    <source>
        <dbReference type="SAM" id="MobiDB-lite"/>
    </source>
</evidence>
<evidence type="ECO:0008006" key="4">
    <source>
        <dbReference type="Google" id="ProtNLM"/>
    </source>
</evidence>
<evidence type="ECO:0000313" key="2">
    <source>
        <dbReference type="EMBL" id="KAG0565380.1"/>
    </source>
</evidence>
<gene>
    <name evidence="2" type="ORF">KC19_8G185700</name>
</gene>
<protein>
    <recommendedName>
        <fullName evidence="4">Myb-like domain-containing protein</fullName>
    </recommendedName>
</protein>
<sequence>MDRAMPTIGVPRPAPGPSGTATSSQSKRARKDRGPNWLPSEIFALIGAKREMFLEELDTVDGRDLMTPDTSKWLRVSQCVMQAGFSPCLRDGPACKTKWNQMIPDNKKIADYLSRTGRNSLDYWEMNSAERKAEMLPRLFGQDVFDAIHEWFGNRPQIQPPHIRDLLSPTDSNYRQPQQQRQQDEEPDSMPSLARTASAGLPPGIHPHVISSSDTSQYAVHKRPGNTTVRRKSLSGHTMQEIADASRELERSKIEVQLKLFTEQMAYQREKDRRMYETATIANENARLAILKQGEMVSCLS</sequence>
<reference evidence="2" key="1">
    <citation type="submission" date="2020-06" db="EMBL/GenBank/DDBJ databases">
        <title>WGS assembly of Ceratodon purpureus strain R40.</title>
        <authorList>
            <person name="Carey S.B."/>
            <person name="Jenkins J."/>
            <person name="Shu S."/>
            <person name="Lovell J.T."/>
            <person name="Sreedasyam A."/>
            <person name="Maumus F."/>
            <person name="Tiley G.P."/>
            <person name="Fernandez-Pozo N."/>
            <person name="Barry K."/>
            <person name="Chen C."/>
            <person name="Wang M."/>
            <person name="Lipzen A."/>
            <person name="Daum C."/>
            <person name="Saski C.A."/>
            <person name="Payton A.C."/>
            <person name="Mcbreen J.C."/>
            <person name="Conrad R.E."/>
            <person name="Kollar L.M."/>
            <person name="Olsson S."/>
            <person name="Huttunen S."/>
            <person name="Landis J.B."/>
            <person name="Wickett N.J."/>
            <person name="Johnson M.G."/>
            <person name="Rensing S.A."/>
            <person name="Grimwood J."/>
            <person name="Schmutz J."/>
            <person name="Mcdaniel S.F."/>
        </authorList>
    </citation>
    <scope>NUCLEOTIDE SEQUENCE</scope>
    <source>
        <strain evidence="2">R40</strain>
    </source>
</reference>